<name>A0A7R9EKY5_9NEOP</name>
<protein>
    <submittedName>
        <fullName evidence="2">Uncharacterized protein</fullName>
    </submittedName>
</protein>
<feature type="region of interest" description="Disordered" evidence="1">
    <location>
        <begin position="232"/>
        <end position="289"/>
    </location>
</feature>
<feature type="compositionally biased region" description="Polar residues" evidence="1">
    <location>
        <begin position="264"/>
        <end position="285"/>
    </location>
</feature>
<evidence type="ECO:0000313" key="2">
    <source>
        <dbReference type="EMBL" id="CAD7434604.1"/>
    </source>
</evidence>
<reference evidence="2" key="1">
    <citation type="submission" date="2020-11" db="EMBL/GenBank/DDBJ databases">
        <authorList>
            <person name="Tran Van P."/>
        </authorList>
    </citation>
    <scope>NUCLEOTIDE SEQUENCE</scope>
</reference>
<evidence type="ECO:0000256" key="1">
    <source>
        <dbReference type="SAM" id="MobiDB-lite"/>
    </source>
</evidence>
<proteinExistence type="predicted"/>
<dbReference type="AlphaFoldDB" id="A0A7R9EKY5"/>
<feature type="compositionally biased region" description="Polar residues" evidence="1">
    <location>
        <begin position="245"/>
        <end position="256"/>
    </location>
</feature>
<sequence>MDMTEMGNSEKDWIELEQVSGFGFSSHDVSATLPVRAGGSILSRQLSNIKYELLAMSRCDFPPLQRDRAIVSQVSCTELLMTVHNADQDTIDQVTAFPQVHTATTCKQLSTWAIIQFGFQRFITERSSRSASVDERIHPTGIEPQSPRHHQSSLFSNVAMYDSRVLIKGDLKHDTRVKINAENSGWARKHSHRASIMPVPAESFPGAYMRFGKILSPPPWEKPEGATAEHLEGIVKKDSLKSNKETSTTPESSSGLENHHTIRSQRTPSTAPDTSSGGESPNTVGSPRVPRKFIANWRHACDRTRDRTKELLKRWRTLPESEEGSFKDQEYDKDNQSHGGWSVHVWAATWVRRTSSEEEISIIEPNCLSELQKGKLTHFFSRLLDWDQNELICEQDFKALTEYNRSLTVDAPPESGVILTASVQPLHFLRASHLLQKL</sequence>
<feature type="compositionally biased region" description="Basic and acidic residues" evidence="1">
    <location>
        <begin position="232"/>
        <end position="244"/>
    </location>
</feature>
<gene>
    <name evidence="2" type="ORF">TMSB3V08_LOCUS11254</name>
</gene>
<organism evidence="2">
    <name type="scientific">Timema monikensis</name>
    <dbReference type="NCBI Taxonomy" id="170555"/>
    <lineage>
        <taxon>Eukaryota</taxon>
        <taxon>Metazoa</taxon>
        <taxon>Ecdysozoa</taxon>
        <taxon>Arthropoda</taxon>
        <taxon>Hexapoda</taxon>
        <taxon>Insecta</taxon>
        <taxon>Pterygota</taxon>
        <taxon>Neoptera</taxon>
        <taxon>Polyneoptera</taxon>
        <taxon>Phasmatodea</taxon>
        <taxon>Timematodea</taxon>
        <taxon>Timematoidea</taxon>
        <taxon>Timematidae</taxon>
        <taxon>Timema</taxon>
    </lineage>
</organism>
<accession>A0A7R9EKY5</accession>
<dbReference type="EMBL" id="OB797872">
    <property type="protein sequence ID" value="CAD7434604.1"/>
    <property type="molecule type" value="Genomic_DNA"/>
</dbReference>